<evidence type="ECO:0000256" key="5">
    <source>
        <dbReference type="ARBA" id="ARBA00022989"/>
    </source>
</evidence>
<dbReference type="InterPro" id="IPR011014">
    <property type="entry name" value="MscS_channel_TM-2"/>
</dbReference>
<feature type="transmembrane region" description="Helical" evidence="7">
    <location>
        <begin position="510"/>
        <end position="529"/>
    </location>
</feature>
<dbReference type="InterPro" id="IPR011066">
    <property type="entry name" value="MscS_channel_C_sf"/>
</dbReference>
<feature type="transmembrane region" description="Helical" evidence="7">
    <location>
        <begin position="442"/>
        <end position="463"/>
    </location>
</feature>
<dbReference type="RefSeq" id="WP_081921381.1">
    <property type="nucleotide sequence ID" value="NZ_CP026114.1"/>
</dbReference>
<dbReference type="EMBL" id="CP026114">
    <property type="protein sequence ID" value="AUT66433.1"/>
    <property type="molecule type" value="Genomic_DNA"/>
</dbReference>
<evidence type="ECO:0000256" key="3">
    <source>
        <dbReference type="ARBA" id="ARBA00022475"/>
    </source>
</evidence>
<evidence type="ECO:0000259" key="8">
    <source>
        <dbReference type="Pfam" id="PF00924"/>
    </source>
</evidence>
<dbReference type="InterPro" id="IPR006685">
    <property type="entry name" value="MscS_channel_2nd"/>
</dbReference>
<evidence type="ECO:0000256" key="7">
    <source>
        <dbReference type="SAM" id="Phobius"/>
    </source>
</evidence>
<dbReference type="SUPFAM" id="SSF82861">
    <property type="entry name" value="Mechanosensitive channel protein MscS (YggB), transmembrane region"/>
    <property type="match status" value="1"/>
</dbReference>
<comment type="similarity">
    <text evidence="2">Belongs to the MscS (TC 1.A.23) family.</text>
</comment>
<dbReference type="InterPro" id="IPR010920">
    <property type="entry name" value="LSM_dom_sf"/>
</dbReference>
<dbReference type="InterPro" id="IPR023408">
    <property type="entry name" value="MscS_beta-dom_sf"/>
</dbReference>
<keyword evidence="6 7" id="KW-0472">Membrane</keyword>
<evidence type="ECO:0000256" key="6">
    <source>
        <dbReference type="ARBA" id="ARBA00023136"/>
    </source>
</evidence>
<dbReference type="Proteomes" id="UP000243502">
    <property type="component" value="Chromosome 4"/>
</dbReference>
<evidence type="ECO:0000256" key="2">
    <source>
        <dbReference type="ARBA" id="ARBA00008017"/>
    </source>
</evidence>
<evidence type="ECO:0000256" key="4">
    <source>
        <dbReference type="ARBA" id="ARBA00022692"/>
    </source>
</evidence>
<feature type="transmembrane region" description="Helical" evidence="7">
    <location>
        <begin position="415"/>
        <end position="436"/>
    </location>
</feature>
<feature type="transmembrane region" description="Helical" evidence="7">
    <location>
        <begin position="308"/>
        <end position="325"/>
    </location>
</feature>
<evidence type="ECO:0000256" key="1">
    <source>
        <dbReference type="ARBA" id="ARBA00004651"/>
    </source>
</evidence>
<dbReference type="GO" id="GO:0008381">
    <property type="term" value="F:mechanosensitive monoatomic ion channel activity"/>
    <property type="evidence" value="ECO:0007669"/>
    <property type="project" value="UniProtKB-ARBA"/>
</dbReference>
<dbReference type="KEGG" id="pter:C2L65_42825"/>
<feature type="transmembrane region" description="Helical" evidence="7">
    <location>
        <begin position="264"/>
        <end position="288"/>
    </location>
</feature>
<dbReference type="Gene3D" id="3.30.70.100">
    <property type="match status" value="1"/>
</dbReference>
<evidence type="ECO:0000313" key="11">
    <source>
        <dbReference type="EMBL" id="AUT66433.1"/>
    </source>
</evidence>
<dbReference type="OrthoDB" id="9799209at2"/>
<dbReference type="GO" id="GO:0005886">
    <property type="term" value="C:plasma membrane"/>
    <property type="evidence" value="ECO:0007669"/>
    <property type="project" value="UniProtKB-SubCell"/>
</dbReference>
<dbReference type="SUPFAM" id="SSF82689">
    <property type="entry name" value="Mechanosensitive channel protein MscS (YggB), C-terminal domain"/>
    <property type="match status" value="1"/>
</dbReference>
<dbReference type="AlphaFoldDB" id="A0A2I8F3T3"/>
<feature type="domain" description="DUF3772" evidence="9">
    <location>
        <begin position="146"/>
        <end position="205"/>
    </location>
</feature>
<feature type="transmembrane region" description="Helical" evidence="7">
    <location>
        <begin position="589"/>
        <end position="608"/>
    </location>
</feature>
<feature type="transmembrane region" description="Helical" evidence="7">
    <location>
        <begin position="223"/>
        <end position="243"/>
    </location>
</feature>
<gene>
    <name evidence="11" type="ORF">C2L65_42825</name>
</gene>
<dbReference type="Gene3D" id="2.30.30.60">
    <property type="match status" value="1"/>
</dbReference>
<keyword evidence="4 7" id="KW-0812">Transmembrane</keyword>
<dbReference type="SUPFAM" id="SSF50182">
    <property type="entry name" value="Sm-like ribonucleoproteins"/>
    <property type="match status" value="1"/>
</dbReference>
<dbReference type="PANTHER" id="PTHR30347">
    <property type="entry name" value="POTASSIUM CHANNEL RELATED"/>
    <property type="match status" value="1"/>
</dbReference>
<feature type="transmembrane region" description="Helical" evidence="7">
    <location>
        <begin position="549"/>
        <end position="568"/>
    </location>
</feature>
<feature type="domain" description="Mechanosensitive ion channel MscS C-terminal" evidence="10">
    <location>
        <begin position="715"/>
        <end position="794"/>
    </location>
</feature>
<proteinExistence type="inferred from homology"/>
<feature type="transmembrane region" description="Helical" evidence="7">
    <location>
        <begin position="375"/>
        <end position="394"/>
    </location>
</feature>
<dbReference type="Pfam" id="PF21082">
    <property type="entry name" value="MS_channel_3rd"/>
    <property type="match status" value="1"/>
</dbReference>
<dbReference type="Gene3D" id="1.10.287.1260">
    <property type="match status" value="1"/>
</dbReference>
<keyword evidence="3" id="KW-1003">Cell membrane</keyword>
<accession>A0A2I8F3T3</accession>
<feature type="domain" description="Mechanosensitive ion channel MscS" evidence="8">
    <location>
        <begin position="638"/>
        <end position="703"/>
    </location>
</feature>
<dbReference type="Pfam" id="PF12607">
    <property type="entry name" value="DUF3772"/>
    <property type="match status" value="1"/>
</dbReference>
<dbReference type="InterPro" id="IPR049278">
    <property type="entry name" value="MS_channel_C"/>
</dbReference>
<comment type="subcellular location">
    <subcellularLocation>
        <location evidence="1">Cell membrane</location>
        <topology evidence="1">Multi-pass membrane protein</topology>
    </subcellularLocation>
</comment>
<evidence type="ECO:0000313" key="12">
    <source>
        <dbReference type="Proteomes" id="UP000243502"/>
    </source>
</evidence>
<feature type="transmembrane region" description="Helical" evidence="7">
    <location>
        <begin position="620"/>
        <end position="639"/>
    </location>
</feature>
<evidence type="ECO:0000259" key="10">
    <source>
        <dbReference type="Pfam" id="PF21082"/>
    </source>
</evidence>
<dbReference type="InterPro" id="IPR022249">
    <property type="entry name" value="DUF3772"/>
</dbReference>
<keyword evidence="5 7" id="KW-1133">Transmembrane helix</keyword>
<organism evidence="11 12">
    <name type="scientific">Paraburkholderia terrae</name>
    <dbReference type="NCBI Taxonomy" id="311230"/>
    <lineage>
        <taxon>Bacteria</taxon>
        <taxon>Pseudomonadati</taxon>
        <taxon>Pseudomonadota</taxon>
        <taxon>Betaproteobacteria</taxon>
        <taxon>Burkholderiales</taxon>
        <taxon>Burkholderiaceae</taxon>
        <taxon>Paraburkholderia</taxon>
    </lineage>
</organism>
<evidence type="ECO:0000259" key="9">
    <source>
        <dbReference type="Pfam" id="PF12607"/>
    </source>
</evidence>
<name>A0A2I8F3T3_9BURK</name>
<reference evidence="11 12" key="1">
    <citation type="submission" date="2018-01" db="EMBL/GenBank/DDBJ databases">
        <title>Species boundaries and ecological features among Paraburkholderia terrae DSMZ17804T, P. hospita DSMZ17164T and P. caribensis DSMZ13236T.</title>
        <authorList>
            <person name="Pratama A.A."/>
        </authorList>
    </citation>
    <scope>NUCLEOTIDE SEQUENCE [LARGE SCALE GENOMIC DNA]</scope>
    <source>
        <strain evidence="11 12">DSM 17804</strain>
    </source>
</reference>
<sequence length="835" mass="89939">MRQILLIIFRLIALTVPSLIPAVLCATTLPPSGMHGPVFTPTFTAAGPDALKVLNALQDKQDEIRQRASSATSDAQLLELDALSRRVADDVDRLITTSLQPDRAKTHAQLDVLGAAPDPGTNAETLVVAEQRGTLTAQQAQLDTELRQAGTIKENLANVSAQIARLLHDHLKDQLALRSGSIFGPTFWAPLLHLEAADYQRLQDFNEQISKQIQSIWQPGQRVATTLIVLLALAIMTIGARLLEATLGLFCLRRLPEGRLRRSAFAISTMFASMMTAVCAVQVCFFVVTRQQTLSPILQSFTDGLIKHVLTCALVAALGRALLCTRHPSWRLPAIADPVARALGPFPRILATLLLFSGAIEQVNRAVDTSLQLTLFTRGLVALIVALTIGATLLRANRVRTALAAAGEPPEARSTLAGMIHAAVSLAVGGSLIALLCGYVSVARFLTYELVWFDLVLCSLYLLMKLTHDVCESVFSPRHASGKTIGHLFGLGDHHLAQVATVLSGMGRSALLLAAVIALLTGGLGTTPADLINSILDVLGGERLRALNIVPAHVLSALLTCAVGLYLLRSVRKWLDTELLPKTGMSSGMRASLLTLFANIGYVLVVLQTLSMLGVKWHNLAWIVSALSVGIGFGLQEIVKNFISGLILLAERPVKVGDIISITGIEGDIRRINVRATEIQLADRSTVIVPNSHLISQNVRNVTMGNSTQGVATLVLTFALDIDPEQVRDILLAAYVDHPSVLDHPAPSVMFSQLTPDGITLSVTGYVRSPRIAPDIRSELLFAILKRLRAAEIPLSNPRTVVVQELRHTLSGQDVSHFEPKTVAVRALSALTKTK</sequence>
<dbReference type="PANTHER" id="PTHR30347:SF9">
    <property type="entry name" value="MINICONDUCTANCE MECHANOSENSITIVE CHANNEL MSCM"/>
    <property type="match status" value="1"/>
</dbReference>
<protein>
    <submittedName>
        <fullName evidence="11">DUF3772 domain-containing protein</fullName>
    </submittedName>
</protein>
<dbReference type="InterPro" id="IPR052702">
    <property type="entry name" value="MscS-like_channel"/>
</dbReference>
<dbReference type="Pfam" id="PF00924">
    <property type="entry name" value="MS_channel_2nd"/>
    <property type="match status" value="1"/>
</dbReference>